<sequence>MKLLKHIILLMLCICHVIYSLGQNNRMQAAMQTVNTINKSVDSTVDNISLAMAAIASQEPFLTGYYYASSNTSKLPVFANRVEEISRRKAVEHEGEKGSRPNSFSFPEFPGNARLALFFRNWPPDHGNNIFEYKLVDMDERNGDTSIPWKKSSSVIIVPRLAYGTNYMLMVRYIGEGNKISAYFFKTYSVWSPYLRVFKKNIGFIIGLLIIINLLLLLRYLNTKRRQRQYQLELKSLFAQLNPHFVFNSLSSIQGLMNNNEIEKANQYLSGFSGLLRTTLDKGGKEVIPLSEEIGNLQNYIHFEQLRFNFKFEKDVEPYLPMDEINVMPLLAQPLIENSVKHGISGLGEKGLLSIRLYTVEHDLFMAIKDNGKGFDVEEYKAGYGVDLVKKRIAAYNKWHRKTNIVLNMKSEPGNTVTIIQFQNWLPK</sequence>
<dbReference type="GO" id="GO:0016020">
    <property type="term" value="C:membrane"/>
    <property type="evidence" value="ECO:0007669"/>
    <property type="project" value="InterPro"/>
</dbReference>
<dbReference type="GO" id="GO:0000155">
    <property type="term" value="F:phosphorelay sensor kinase activity"/>
    <property type="evidence" value="ECO:0007669"/>
    <property type="project" value="InterPro"/>
</dbReference>
<dbReference type="EMBL" id="QFOI01000359">
    <property type="protein sequence ID" value="PZP43690.1"/>
    <property type="molecule type" value="Genomic_DNA"/>
</dbReference>
<dbReference type="InterPro" id="IPR050640">
    <property type="entry name" value="Bact_2-comp_sensor_kinase"/>
</dbReference>
<dbReference type="Pfam" id="PF06580">
    <property type="entry name" value="His_kinase"/>
    <property type="match status" value="1"/>
</dbReference>
<evidence type="ECO:0000259" key="2">
    <source>
        <dbReference type="Pfam" id="PF06580"/>
    </source>
</evidence>
<accession>A0A2W5EQW8</accession>
<feature type="transmembrane region" description="Helical" evidence="1">
    <location>
        <begin position="202"/>
        <end position="221"/>
    </location>
</feature>
<dbReference type="InterPro" id="IPR010559">
    <property type="entry name" value="Sig_transdc_His_kin_internal"/>
</dbReference>
<dbReference type="PANTHER" id="PTHR34220">
    <property type="entry name" value="SENSOR HISTIDINE KINASE YPDA"/>
    <property type="match status" value="1"/>
</dbReference>
<dbReference type="SUPFAM" id="SSF55874">
    <property type="entry name" value="ATPase domain of HSP90 chaperone/DNA topoisomerase II/histidine kinase"/>
    <property type="match status" value="1"/>
</dbReference>
<reference evidence="3 4" key="1">
    <citation type="submission" date="2017-11" db="EMBL/GenBank/DDBJ databases">
        <title>Infants hospitalized years apart are colonized by the same room-sourced microbial strains.</title>
        <authorList>
            <person name="Brooks B."/>
            <person name="Olm M.R."/>
            <person name="Firek B.A."/>
            <person name="Baker R."/>
            <person name="Thomas B.C."/>
            <person name="Morowitz M.J."/>
            <person name="Banfield J.F."/>
        </authorList>
    </citation>
    <scope>NUCLEOTIDE SEQUENCE [LARGE SCALE GENOMIC DNA]</scope>
    <source>
        <strain evidence="3">S2_009_000_R2_76</strain>
    </source>
</reference>
<keyword evidence="1" id="KW-1133">Transmembrane helix</keyword>
<protein>
    <recommendedName>
        <fullName evidence="2">Signal transduction histidine kinase internal region domain-containing protein</fullName>
    </recommendedName>
</protein>
<evidence type="ECO:0000313" key="3">
    <source>
        <dbReference type="EMBL" id="PZP43690.1"/>
    </source>
</evidence>
<dbReference type="Gene3D" id="3.30.565.10">
    <property type="entry name" value="Histidine kinase-like ATPase, C-terminal domain"/>
    <property type="match status" value="1"/>
</dbReference>
<name>A0A2W5EQW8_9SPHI</name>
<organism evidence="3 4">
    <name type="scientific">Pseudopedobacter saltans</name>
    <dbReference type="NCBI Taxonomy" id="151895"/>
    <lineage>
        <taxon>Bacteria</taxon>
        <taxon>Pseudomonadati</taxon>
        <taxon>Bacteroidota</taxon>
        <taxon>Sphingobacteriia</taxon>
        <taxon>Sphingobacteriales</taxon>
        <taxon>Sphingobacteriaceae</taxon>
        <taxon>Pseudopedobacter</taxon>
    </lineage>
</organism>
<keyword evidence="1" id="KW-0812">Transmembrane</keyword>
<dbReference type="Proteomes" id="UP000249645">
    <property type="component" value="Unassembled WGS sequence"/>
</dbReference>
<dbReference type="AlphaFoldDB" id="A0A2W5EQW8"/>
<feature type="domain" description="Signal transduction histidine kinase internal region" evidence="2">
    <location>
        <begin position="233"/>
        <end position="310"/>
    </location>
</feature>
<dbReference type="InterPro" id="IPR036890">
    <property type="entry name" value="HATPase_C_sf"/>
</dbReference>
<proteinExistence type="predicted"/>
<comment type="caution">
    <text evidence="3">The sequence shown here is derived from an EMBL/GenBank/DDBJ whole genome shotgun (WGS) entry which is preliminary data.</text>
</comment>
<evidence type="ECO:0000256" key="1">
    <source>
        <dbReference type="SAM" id="Phobius"/>
    </source>
</evidence>
<keyword evidence="1" id="KW-0472">Membrane</keyword>
<evidence type="ECO:0000313" key="4">
    <source>
        <dbReference type="Proteomes" id="UP000249645"/>
    </source>
</evidence>
<dbReference type="PANTHER" id="PTHR34220:SF7">
    <property type="entry name" value="SENSOR HISTIDINE KINASE YPDA"/>
    <property type="match status" value="1"/>
</dbReference>
<gene>
    <name evidence="3" type="ORF">DI598_15495</name>
</gene>